<gene>
    <name evidence="2" type="ORF">ARTSIC4J27_452</name>
</gene>
<evidence type="ECO:0000259" key="1">
    <source>
        <dbReference type="Pfam" id="PF09851"/>
    </source>
</evidence>
<dbReference type="Pfam" id="PF09851">
    <property type="entry name" value="SHOCT"/>
    <property type="match status" value="1"/>
</dbReference>
<evidence type="ECO:0000313" key="3">
    <source>
        <dbReference type="Proteomes" id="UP000035722"/>
    </source>
</evidence>
<dbReference type="AlphaFoldDB" id="A0A024GYH8"/>
<dbReference type="EMBL" id="CAQI01000027">
    <property type="protein sequence ID" value="CCQ44526.1"/>
    <property type="molecule type" value="Genomic_DNA"/>
</dbReference>
<comment type="caution">
    <text evidence="2">The sequence shown here is derived from an EMBL/GenBank/DDBJ whole genome shotgun (WGS) entry which is preliminary data.</text>
</comment>
<proteinExistence type="predicted"/>
<evidence type="ECO:0000313" key="2">
    <source>
        <dbReference type="EMBL" id="CCQ44526.1"/>
    </source>
</evidence>
<name>A0A024GYH8_9MICC</name>
<dbReference type="InterPro" id="IPR018649">
    <property type="entry name" value="SHOCT"/>
</dbReference>
<sequence>MMVGKIMGKGSLAAELALLAELHGRGALTDEEFSAGKRRILGDS</sequence>
<dbReference type="Proteomes" id="UP000035722">
    <property type="component" value="Unassembled WGS sequence"/>
</dbReference>
<organism evidence="2 3">
    <name type="scientific">Pseudarthrobacter siccitolerans</name>
    <dbReference type="NCBI Taxonomy" id="861266"/>
    <lineage>
        <taxon>Bacteria</taxon>
        <taxon>Bacillati</taxon>
        <taxon>Actinomycetota</taxon>
        <taxon>Actinomycetes</taxon>
        <taxon>Micrococcales</taxon>
        <taxon>Micrococcaceae</taxon>
        <taxon>Pseudarthrobacter</taxon>
    </lineage>
</organism>
<keyword evidence="3" id="KW-1185">Reference proteome</keyword>
<reference evidence="3" key="1">
    <citation type="journal article" date="2014" name="Genome Announc.">
        <title>Genome Sequence of Arthrobacter siccitolerans 4J27, a Xeroprotectant-Producing Desiccation-Tolerant Microorganism.</title>
        <authorList>
            <person name="Manzanera M."/>
            <person name="Santa-Cruz-Calvo L."/>
            <person name="Vilchez J.I."/>
            <person name="Garcia-Fontana C."/>
            <person name="Silva-Castro G.A."/>
            <person name="Calvo C."/>
            <person name="Gonzalez-Lopez J."/>
        </authorList>
    </citation>
    <scope>NUCLEOTIDE SEQUENCE [LARGE SCALE GENOMIC DNA]</scope>
    <source>
        <strain evidence="3">4J27</strain>
    </source>
</reference>
<feature type="domain" description="SHOCT" evidence="1">
    <location>
        <begin position="14"/>
        <end position="41"/>
    </location>
</feature>
<protein>
    <recommendedName>
        <fullName evidence="1">SHOCT domain-containing protein</fullName>
    </recommendedName>
</protein>
<accession>A0A024GYH8</accession>